<dbReference type="AlphaFoldDB" id="A0A285NHE2"/>
<protein>
    <submittedName>
        <fullName evidence="2">Uncharacterized protein</fullName>
    </submittedName>
</protein>
<gene>
    <name evidence="2" type="ORF">SAMN06265368_1580</name>
</gene>
<keyword evidence="1" id="KW-0812">Transmembrane</keyword>
<evidence type="ECO:0000313" key="2">
    <source>
        <dbReference type="EMBL" id="SNZ08333.1"/>
    </source>
</evidence>
<keyword evidence="1" id="KW-0472">Membrane</keyword>
<evidence type="ECO:0000313" key="3">
    <source>
        <dbReference type="Proteomes" id="UP000219439"/>
    </source>
</evidence>
<sequence length="174" mass="18864">MLLCADHSLSVYVFALQGFISSCLFGRLLALMNISVIDVSMLDAATFVEVIVGGSKLGLGLYLVLLPMHAVKVLTSGALWEKDLEVGLAYNDLQALAFVCLGLFFLVPSALSLTSSLYTFTAQGLELSGFSDLQNLFYLLLHPLIMTLIGIWLIFGGKGLMNPVRRLRTIAQSS</sequence>
<dbReference type="EMBL" id="OBEL01000001">
    <property type="protein sequence ID" value="SNZ08333.1"/>
    <property type="molecule type" value="Genomic_DNA"/>
</dbReference>
<proteinExistence type="predicted"/>
<dbReference type="OrthoDB" id="9955498at2"/>
<feature type="transmembrane region" description="Helical" evidence="1">
    <location>
        <begin position="95"/>
        <end position="116"/>
    </location>
</feature>
<feature type="transmembrane region" description="Helical" evidence="1">
    <location>
        <begin position="12"/>
        <end position="37"/>
    </location>
</feature>
<reference evidence="2 3" key="1">
    <citation type="submission" date="2017-09" db="EMBL/GenBank/DDBJ databases">
        <authorList>
            <person name="Ehlers B."/>
            <person name="Leendertz F.H."/>
        </authorList>
    </citation>
    <scope>NUCLEOTIDE SEQUENCE [LARGE SCALE GENOMIC DNA]</scope>
    <source>
        <strain evidence="2 3">DSM 18289</strain>
    </source>
</reference>
<keyword evidence="3" id="KW-1185">Reference proteome</keyword>
<feature type="transmembrane region" description="Helical" evidence="1">
    <location>
        <begin position="136"/>
        <end position="155"/>
    </location>
</feature>
<dbReference type="RefSeq" id="WP_097152725.1">
    <property type="nucleotide sequence ID" value="NZ_OBEL01000001.1"/>
</dbReference>
<name>A0A285NHE2_9HYPH</name>
<evidence type="ECO:0000256" key="1">
    <source>
        <dbReference type="SAM" id="Phobius"/>
    </source>
</evidence>
<keyword evidence="1" id="KW-1133">Transmembrane helix</keyword>
<accession>A0A285NHE2</accession>
<dbReference type="Proteomes" id="UP000219439">
    <property type="component" value="Unassembled WGS sequence"/>
</dbReference>
<organism evidence="2 3">
    <name type="scientific">Cohaesibacter gelatinilyticus</name>
    <dbReference type="NCBI Taxonomy" id="372072"/>
    <lineage>
        <taxon>Bacteria</taxon>
        <taxon>Pseudomonadati</taxon>
        <taxon>Pseudomonadota</taxon>
        <taxon>Alphaproteobacteria</taxon>
        <taxon>Hyphomicrobiales</taxon>
        <taxon>Cohaesibacteraceae</taxon>
    </lineage>
</organism>